<evidence type="ECO:0000256" key="2">
    <source>
        <dbReference type="ARBA" id="ARBA00022578"/>
    </source>
</evidence>
<proteinExistence type="inferred from homology"/>
<accession>A0AAP5I505</accession>
<dbReference type="GO" id="GO:0006310">
    <property type="term" value="P:DNA recombination"/>
    <property type="evidence" value="ECO:0007669"/>
    <property type="project" value="UniProtKB-KW"/>
</dbReference>
<sequence>MLLDYMDKGGGNVKPKKLLRLYKMKSVEKHIIKKSHDWYNYCTDITTTSRCLYNTVQYNQRQGYFYGHKFLNLSQLDKCFKDNENYKKLPAKVAQLVLKQNVDAWSAYYAALDEYKQDSSKFTGKPKIPSFLVKRYNLIKFNNQAVGKKEFNKGFIVPSMSPLRIAVKPGMKFENICEVRIVPKVGCFVIEVVYEEQQAIEFTGLPNLAAAIDIGLDNLATVVFNDFNIHPLAINGKPLKSANKFYNKQVAKFKGFLPHQSLYTNRLNNITRNRNQFVDSYIHQSARYLVNKFLELGVSHVAIGKNEQWKTALNLGKKTNQSFTQIPHARFLQVLVYKLEQAGIAVTVGEESYTSIASFLDWDNIPTYRPNKKHSFSGRRLQRAWYVSKNGTKIHADINGAFNIGRKVIPNYFDCLQEQLKRDRGCLVVHPRRITPTFKREHASVSVA</sequence>
<keyword evidence="2" id="KW-0815">Transposition</keyword>
<evidence type="ECO:0000313" key="8">
    <source>
        <dbReference type="Proteomes" id="UP000667802"/>
    </source>
</evidence>
<evidence type="ECO:0000256" key="4">
    <source>
        <dbReference type="ARBA" id="ARBA00023172"/>
    </source>
</evidence>
<dbReference type="NCBIfam" id="TIGR01766">
    <property type="entry name" value="IS200/IS605 family accessory protein TnpB-like domain"/>
    <property type="match status" value="1"/>
</dbReference>
<keyword evidence="3" id="KW-0238">DNA-binding</keyword>
<dbReference type="Pfam" id="PF07282">
    <property type="entry name" value="Cas12f1-like_TNB"/>
    <property type="match status" value="1"/>
</dbReference>
<dbReference type="InterPro" id="IPR001959">
    <property type="entry name" value="Transposase"/>
</dbReference>
<comment type="caution">
    <text evidence="7">The sequence shown here is derived from an EMBL/GenBank/DDBJ whole genome shotgun (WGS) entry which is preliminary data.</text>
</comment>
<evidence type="ECO:0000313" key="7">
    <source>
        <dbReference type="EMBL" id="MDR9894839.1"/>
    </source>
</evidence>
<feature type="domain" description="Probable transposase IS891/IS1136/IS1341" evidence="5">
    <location>
        <begin position="201"/>
        <end position="309"/>
    </location>
</feature>
<organism evidence="7 8">
    <name type="scientific">Aetokthonos hydrillicola Thurmond2011</name>
    <dbReference type="NCBI Taxonomy" id="2712845"/>
    <lineage>
        <taxon>Bacteria</taxon>
        <taxon>Bacillati</taxon>
        <taxon>Cyanobacteriota</taxon>
        <taxon>Cyanophyceae</taxon>
        <taxon>Nostocales</taxon>
        <taxon>Hapalosiphonaceae</taxon>
        <taxon>Aetokthonos</taxon>
    </lineage>
</organism>
<protein>
    <submittedName>
        <fullName evidence="7">Transposase</fullName>
    </submittedName>
</protein>
<dbReference type="InterPro" id="IPR010095">
    <property type="entry name" value="Cas12f1-like_TNB"/>
</dbReference>
<feature type="domain" description="Cas12f1-like TNB" evidence="6">
    <location>
        <begin position="328"/>
        <end position="404"/>
    </location>
</feature>
<keyword evidence="4" id="KW-0233">DNA recombination</keyword>
<dbReference type="NCBIfam" id="NF040570">
    <property type="entry name" value="guided_TnpB"/>
    <property type="match status" value="1"/>
</dbReference>
<evidence type="ECO:0000259" key="5">
    <source>
        <dbReference type="Pfam" id="PF01385"/>
    </source>
</evidence>
<comment type="similarity">
    <text evidence="1">In the C-terminal section; belongs to the transposase 35 family.</text>
</comment>
<name>A0AAP5I505_9CYAN</name>
<gene>
    <name evidence="7" type="ORF">G7B40_009710</name>
</gene>
<evidence type="ECO:0000259" key="6">
    <source>
        <dbReference type="Pfam" id="PF07282"/>
    </source>
</evidence>
<evidence type="ECO:0000256" key="3">
    <source>
        <dbReference type="ARBA" id="ARBA00023125"/>
    </source>
</evidence>
<dbReference type="EMBL" id="JAALHA020000003">
    <property type="protein sequence ID" value="MDR9894839.1"/>
    <property type="molecule type" value="Genomic_DNA"/>
</dbReference>
<keyword evidence="8" id="KW-1185">Reference proteome</keyword>
<dbReference type="GO" id="GO:0032196">
    <property type="term" value="P:transposition"/>
    <property type="evidence" value="ECO:0007669"/>
    <property type="project" value="UniProtKB-KW"/>
</dbReference>
<reference evidence="8" key="1">
    <citation type="journal article" date="2021" name="Science">
        <title>Hunting the eagle killer: A cyanobacterial neurotoxin causes vacuolar myelinopathy.</title>
        <authorList>
            <person name="Breinlinger S."/>
            <person name="Phillips T.J."/>
            <person name="Haram B.N."/>
            <person name="Mares J."/>
            <person name="Martinez Yerena J.A."/>
            <person name="Hrouzek P."/>
            <person name="Sobotka R."/>
            <person name="Henderson W.M."/>
            <person name="Schmieder P."/>
            <person name="Williams S.M."/>
            <person name="Lauderdale J.D."/>
            <person name="Wilde H.D."/>
            <person name="Gerrin W."/>
            <person name="Kust A."/>
            <person name="Washington J.W."/>
            <person name="Wagner C."/>
            <person name="Geier B."/>
            <person name="Liebeke M."/>
            <person name="Enke H."/>
            <person name="Niedermeyer T.H.J."/>
            <person name="Wilde S.B."/>
        </authorList>
    </citation>
    <scope>NUCLEOTIDE SEQUENCE [LARGE SCALE GENOMIC DNA]</scope>
    <source>
        <strain evidence="8">Thurmond2011</strain>
    </source>
</reference>
<dbReference type="GO" id="GO:0003677">
    <property type="term" value="F:DNA binding"/>
    <property type="evidence" value="ECO:0007669"/>
    <property type="project" value="UniProtKB-KW"/>
</dbReference>
<evidence type="ECO:0000256" key="1">
    <source>
        <dbReference type="ARBA" id="ARBA00008761"/>
    </source>
</evidence>
<dbReference type="Pfam" id="PF01385">
    <property type="entry name" value="OrfB_IS605"/>
    <property type="match status" value="1"/>
</dbReference>
<dbReference type="RefSeq" id="WP_243902484.1">
    <property type="nucleotide sequence ID" value="NZ_CAWQFN010000255.1"/>
</dbReference>
<dbReference type="AlphaFoldDB" id="A0AAP5I505"/>
<dbReference type="Proteomes" id="UP000667802">
    <property type="component" value="Unassembled WGS sequence"/>
</dbReference>